<organism evidence="1 2">
    <name type="scientific">Zarea fungicola</name>
    <dbReference type="NCBI Taxonomy" id="93591"/>
    <lineage>
        <taxon>Eukaryota</taxon>
        <taxon>Fungi</taxon>
        <taxon>Dikarya</taxon>
        <taxon>Ascomycota</taxon>
        <taxon>Pezizomycotina</taxon>
        <taxon>Sordariomycetes</taxon>
        <taxon>Hypocreomycetidae</taxon>
        <taxon>Hypocreales</taxon>
        <taxon>Cordycipitaceae</taxon>
        <taxon>Zarea</taxon>
    </lineage>
</organism>
<dbReference type="EMBL" id="JANJQO010000133">
    <property type="protein sequence ID" value="KAJ2981397.1"/>
    <property type="molecule type" value="Genomic_DNA"/>
</dbReference>
<evidence type="ECO:0000313" key="2">
    <source>
        <dbReference type="Proteomes" id="UP001143910"/>
    </source>
</evidence>
<dbReference type="Proteomes" id="UP001143910">
    <property type="component" value="Unassembled WGS sequence"/>
</dbReference>
<sequence length="240" mass="26411">MKFLPLFFALAEIATASREIPGASIDVSHLVKDNEDKNVTLITPDQQHENILAAMEAHRVVHSDNLYEYFANNHGADHTIYVNDTRSFIHMSLVKPQLDKRQTANQCFGYVKNWAEQVKHYWGDWNPVSGCQYTGKDAKGSGSYTLGWSYSVAISENAGIDVKIIKDVLSAAAQVTVTETWTNTGSTLVKFGYKTSLYGVGCGRRDVKAVPLEVAVAAPSVTTPGQMVALRPHLPVQLQV</sequence>
<keyword evidence="2" id="KW-1185">Reference proteome</keyword>
<evidence type="ECO:0000313" key="1">
    <source>
        <dbReference type="EMBL" id="KAJ2981397.1"/>
    </source>
</evidence>
<proteinExistence type="predicted"/>
<gene>
    <name evidence="1" type="ORF">NQ176_g2054</name>
</gene>
<accession>A0ACC1NQ08</accession>
<comment type="caution">
    <text evidence="1">The sequence shown here is derived from an EMBL/GenBank/DDBJ whole genome shotgun (WGS) entry which is preliminary data.</text>
</comment>
<reference evidence="1" key="1">
    <citation type="submission" date="2022-08" db="EMBL/GenBank/DDBJ databases">
        <title>Genome Sequence of Lecanicillium fungicola.</title>
        <authorList>
            <person name="Buettner E."/>
        </authorList>
    </citation>
    <scope>NUCLEOTIDE SEQUENCE</scope>
    <source>
        <strain evidence="1">Babe33</strain>
    </source>
</reference>
<name>A0ACC1NQ08_9HYPO</name>
<protein>
    <submittedName>
        <fullName evidence="1">Uncharacterized protein</fullName>
    </submittedName>
</protein>